<dbReference type="Proteomes" id="UP000008144">
    <property type="component" value="Chromosome 2"/>
</dbReference>
<reference evidence="2" key="3">
    <citation type="submission" date="2025-08" db="UniProtKB">
        <authorList>
            <consortium name="Ensembl"/>
        </authorList>
    </citation>
    <scope>IDENTIFICATION</scope>
</reference>
<dbReference type="InParanoid" id="F6UX20"/>
<dbReference type="AlphaFoldDB" id="F6UX20"/>
<protein>
    <submittedName>
        <fullName evidence="2">Uncharacterized protein</fullName>
    </submittedName>
</protein>
<dbReference type="Ensembl" id="ENSCINT00000021973.2">
    <property type="protein sequence ID" value="ENSCINP00000021727.2"/>
    <property type="gene ID" value="ENSCING00000011352.2"/>
</dbReference>
<evidence type="ECO:0000313" key="2">
    <source>
        <dbReference type="Ensembl" id="ENSCINP00000021727.2"/>
    </source>
</evidence>
<feature type="signal peptide" evidence="1">
    <location>
        <begin position="1"/>
        <end position="24"/>
    </location>
</feature>
<evidence type="ECO:0000256" key="1">
    <source>
        <dbReference type="SAM" id="SignalP"/>
    </source>
</evidence>
<reference evidence="2" key="2">
    <citation type="journal article" date="2008" name="Genome Biol.">
        <title>Improved genome assembly and evidence-based global gene model set for the chordate Ciona intestinalis: new insight into intron and operon populations.</title>
        <authorList>
            <person name="Satou Y."/>
            <person name="Mineta K."/>
            <person name="Ogasawara M."/>
            <person name="Sasakura Y."/>
            <person name="Shoguchi E."/>
            <person name="Ueno K."/>
            <person name="Yamada L."/>
            <person name="Matsumoto J."/>
            <person name="Wasserscheid J."/>
            <person name="Dewar K."/>
            <person name="Wiley G.B."/>
            <person name="Macmil S.L."/>
            <person name="Roe B.A."/>
            <person name="Zeller R.W."/>
            <person name="Hastings K.E."/>
            <person name="Lemaire P."/>
            <person name="Lindquist E."/>
            <person name="Endo T."/>
            <person name="Hotta K."/>
            <person name="Inaba K."/>
        </authorList>
    </citation>
    <scope>NUCLEOTIDE SEQUENCE [LARGE SCALE GENOMIC DNA]</scope>
    <source>
        <strain evidence="2">wild type</strain>
    </source>
</reference>
<proteinExistence type="predicted"/>
<keyword evidence="1" id="KW-0732">Signal</keyword>
<name>F6UX20_CIOIN</name>
<organism evidence="2 3">
    <name type="scientific">Ciona intestinalis</name>
    <name type="common">Transparent sea squirt</name>
    <name type="synonym">Ascidia intestinalis</name>
    <dbReference type="NCBI Taxonomy" id="7719"/>
    <lineage>
        <taxon>Eukaryota</taxon>
        <taxon>Metazoa</taxon>
        <taxon>Chordata</taxon>
        <taxon>Tunicata</taxon>
        <taxon>Ascidiacea</taxon>
        <taxon>Phlebobranchia</taxon>
        <taxon>Cionidae</taxon>
        <taxon>Ciona</taxon>
    </lineage>
</organism>
<keyword evidence="3" id="KW-1185">Reference proteome</keyword>
<accession>F6UX20</accession>
<dbReference type="GeneTree" id="ENSGT00390000001988"/>
<evidence type="ECO:0000313" key="3">
    <source>
        <dbReference type="Proteomes" id="UP000008144"/>
    </source>
</evidence>
<dbReference type="EMBL" id="EAAA01001573">
    <property type="status" value="NOT_ANNOTATED_CDS"/>
    <property type="molecule type" value="Genomic_DNA"/>
</dbReference>
<reference evidence="3" key="1">
    <citation type="journal article" date="2002" name="Science">
        <title>The draft genome of Ciona intestinalis: insights into chordate and vertebrate origins.</title>
        <authorList>
            <person name="Dehal P."/>
            <person name="Satou Y."/>
            <person name="Campbell R.K."/>
            <person name="Chapman J."/>
            <person name="Degnan B."/>
            <person name="De Tomaso A."/>
            <person name="Davidson B."/>
            <person name="Di Gregorio A."/>
            <person name="Gelpke M."/>
            <person name="Goodstein D.M."/>
            <person name="Harafuji N."/>
            <person name="Hastings K.E."/>
            <person name="Ho I."/>
            <person name="Hotta K."/>
            <person name="Huang W."/>
            <person name="Kawashima T."/>
            <person name="Lemaire P."/>
            <person name="Martinez D."/>
            <person name="Meinertzhagen I.A."/>
            <person name="Necula S."/>
            <person name="Nonaka M."/>
            <person name="Putnam N."/>
            <person name="Rash S."/>
            <person name="Saiga H."/>
            <person name="Satake M."/>
            <person name="Terry A."/>
            <person name="Yamada L."/>
            <person name="Wang H.G."/>
            <person name="Awazu S."/>
            <person name="Azumi K."/>
            <person name="Boore J."/>
            <person name="Branno M."/>
            <person name="Chin-Bow S."/>
            <person name="DeSantis R."/>
            <person name="Doyle S."/>
            <person name="Francino P."/>
            <person name="Keys D.N."/>
            <person name="Haga S."/>
            <person name="Hayashi H."/>
            <person name="Hino K."/>
            <person name="Imai K.S."/>
            <person name="Inaba K."/>
            <person name="Kano S."/>
            <person name="Kobayashi K."/>
            <person name="Kobayashi M."/>
            <person name="Lee B.I."/>
            <person name="Makabe K.W."/>
            <person name="Manohar C."/>
            <person name="Matassi G."/>
            <person name="Medina M."/>
            <person name="Mochizuki Y."/>
            <person name="Mount S."/>
            <person name="Morishita T."/>
            <person name="Miura S."/>
            <person name="Nakayama A."/>
            <person name="Nishizaka S."/>
            <person name="Nomoto H."/>
            <person name="Ohta F."/>
            <person name="Oishi K."/>
            <person name="Rigoutsos I."/>
            <person name="Sano M."/>
            <person name="Sasaki A."/>
            <person name="Sasakura Y."/>
            <person name="Shoguchi E."/>
            <person name="Shin-i T."/>
            <person name="Spagnuolo A."/>
            <person name="Stainier D."/>
            <person name="Suzuki M.M."/>
            <person name="Tassy O."/>
            <person name="Takatori N."/>
            <person name="Tokuoka M."/>
            <person name="Yagi K."/>
            <person name="Yoshizaki F."/>
            <person name="Wada S."/>
            <person name="Zhang C."/>
            <person name="Hyatt P.D."/>
            <person name="Larimer F."/>
            <person name="Detter C."/>
            <person name="Doggett N."/>
            <person name="Glavina T."/>
            <person name="Hawkins T."/>
            <person name="Richardson P."/>
            <person name="Lucas S."/>
            <person name="Kohara Y."/>
            <person name="Levine M."/>
            <person name="Satoh N."/>
            <person name="Rokhsar D.S."/>
        </authorList>
    </citation>
    <scope>NUCLEOTIDE SEQUENCE [LARGE SCALE GENOMIC DNA]</scope>
</reference>
<feature type="chain" id="PRO_5003348408" evidence="1">
    <location>
        <begin position="25"/>
        <end position="242"/>
    </location>
</feature>
<sequence>MYNKLLTNVHLLFYAAAVVRISTASTVLTGNATSTFQATITECLNVRGQVITNRKFELQCCQLFSNRYKLYWFREGNYLTEALETLKTWRCPEFEEDCTQRIYGFTEFTQRVYDRACNRTLFESACLPTVFRVLSDAGVNVTDQNWRHALRNVQLEMHALQYPCIQVALYDAVSAARQSSYGFYHETVHLHTPFCHFVWVGFDAETTVQHSIFPWLFLRTDKSRTSQDVYKASIAMADLIVG</sequence>
<reference evidence="2" key="4">
    <citation type="submission" date="2025-09" db="UniProtKB">
        <authorList>
            <consortium name="Ensembl"/>
        </authorList>
    </citation>
    <scope>IDENTIFICATION</scope>
</reference>
<dbReference type="HOGENOM" id="CLU_092648_0_0_1"/>